<organism evidence="2 3">
    <name type="scientific">Pilibacter termitis</name>
    <dbReference type="NCBI Taxonomy" id="263852"/>
    <lineage>
        <taxon>Bacteria</taxon>
        <taxon>Bacillati</taxon>
        <taxon>Bacillota</taxon>
        <taxon>Bacilli</taxon>
        <taxon>Lactobacillales</taxon>
        <taxon>Enterococcaceae</taxon>
        <taxon>Pilibacter</taxon>
    </lineage>
</organism>
<keyword evidence="3" id="KW-1185">Reference proteome</keyword>
<evidence type="ECO:0000256" key="1">
    <source>
        <dbReference type="SAM" id="MobiDB-lite"/>
    </source>
</evidence>
<feature type="region of interest" description="Disordered" evidence="1">
    <location>
        <begin position="1"/>
        <end position="66"/>
    </location>
</feature>
<evidence type="ECO:0000313" key="2">
    <source>
        <dbReference type="EMBL" id="SJZ78853.1"/>
    </source>
</evidence>
<feature type="region of interest" description="Disordered" evidence="1">
    <location>
        <begin position="89"/>
        <end position="113"/>
    </location>
</feature>
<proteinExistence type="predicted"/>
<sequence>MPPSKVKKAKNPSDKKAGVEPLPKEKIMSNQGNEYDYTPFKNHKHGKPGENPIKSEPNSSMDIYDKNGNHVQRRWYDKNGDVYRDLDLTNHGNSKKHPEYPHEHLWKDGVRGK</sequence>
<accession>A0A1T4NIA7</accession>
<dbReference type="EMBL" id="FUXI01000015">
    <property type="protein sequence ID" value="SJZ78853.1"/>
    <property type="molecule type" value="Genomic_DNA"/>
</dbReference>
<dbReference type="STRING" id="263852.SAMN02745116_01427"/>
<dbReference type="AlphaFoldDB" id="A0A1T4NIA7"/>
<dbReference type="Proteomes" id="UP000190328">
    <property type="component" value="Unassembled WGS sequence"/>
</dbReference>
<gene>
    <name evidence="2" type="ORF">SAMN02745116_01427</name>
</gene>
<feature type="compositionally biased region" description="Basic residues" evidence="1">
    <location>
        <begin position="1"/>
        <end position="10"/>
    </location>
</feature>
<name>A0A1T4NIA7_9ENTE</name>
<feature type="compositionally biased region" description="Basic and acidic residues" evidence="1">
    <location>
        <begin position="96"/>
        <end position="113"/>
    </location>
</feature>
<protein>
    <submittedName>
        <fullName evidence="2">Uncharacterized protein</fullName>
    </submittedName>
</protein>
<feature type="compositionally biased region" description="Basic and acidic residues" evidence="1">
    <location>
        <begin position="11"/>
        <end position="27"/>
    </location>
</feature>
<reference evidence="2 3" key="1">
    <citation type="submission" date="2017-02" db="EMBL/GenBank/DDBJ databases">
        <authorList>
            <person name="Peterson S.W."/>
        </authorList>
    </citation>
    <scope>NUCLEOTIDE SEQUENCE [LARGE SCALE GENOMIC DNA]</scope>
    <source>
        <strain evidence="2 3">ATCC BAA-1030</strain>
    </source>
</reference>
<evidence type="ECO:0000313" key="3">
    <source>
        <dbReference type="Proteomes" id="UP000190328"/>
    </source>
</evidence>